<evidence type="ECO:0000313" key="2">
    <source>
        <dbReference type="EMBL" id="EMD39589.1"/>
    </source>
</evidence>
<dbReference type="EMBL" id="KB445793">
    <property type="protein sequence ID" value="EMD39589.1"/>
    <property type="molecule type" value="Genomic_DNA"/>
</dbReference>
<accession>M2PSF1</accession>
<reference evidence="2 3" key="1">
    <citation type="journal article" date="2012" name="Proc. Natl. Acad. Sci. U.S.A.">
        <title>Comparative genomics of Ceriporiopsis subvermispora and Phanerochaete chrysosporium provide insight into selective ligninolysis.</title>
        <authorList>
            <person name="Fernandez-Fueyo E."/>
            <person name="Ruiz-Duenas F.J."/>
            <person name="Ferreira P."/>
            <person name="Floudas D."/>
            <person name="Hibbett D.S."/>
            <person name="Canessa P."/>
            <person name="Larrondo L.F."/>
            <person name="James T.Y."/>
            <person name="Seelenfreund D."/>
            <person name="Lobos S."/>
            <person name="Polanco R."/>
            <person name="Tello M."/>
            <person name="Honda Y."/>
            <person name="Watanabe T."/>
            <person name="Watanabe T."/>
            <person name="Ryu J.S."/>
            <person name="Kubicek C.P."/>
            <person name="Schmoll M."/>
            <person name="Gaskell J."/>
            <person name="Hammel K.E."/>
            <person name="St John F.J."/>
            <person name="Vanden Wymelenberg A."/>
            <person name="Sabat G."/>
            <person name="Splinter BonDurant S."/>
            <person name="Syed K."/>
            <person name="Yadav J.S."/>
            <person name="Doddapaneni H."/>
            <person name="Subramanian V."/>
            <person name="Lavin J.L."/>
            <person name="Oguiza J.A."/>
            <person name="Perez G."/>
            <person name="Pisabarro A.G."/>
            <person name="Ramirez L."/>
            <person name="Santoyo F."/>
            <person name="Master E."/>
            <person name="Coutinho P.M."/>
            <person name="Henrissat B."/>
            <person name="Lombard V."/>
            <person name="Magnuson J.K."/>
            <person name="Kuees U."/>
            <person name="Hori C."/>
            <person name="Igarashi K."/>
            <person name="Samejima M."/>
            <person name="Held B.W."/>
            <person name="Barry K.W."/>
            <person name="LaButti K.M."/>
            <person name="Lapidus A."/>
            <person name="Lindquist E.A."/>
            <person name="Lucas S.M."/>
            <person name="Riley R."/>
            <person name="Salamov A.A."/>
            <person name="Hoffmeister D."/>
            <person name="Schwenk D."/>
            <person name="Hadar Y."/>
            <person name="Yarden O."/>
            <person name="de Vries R.P."/>
            <person name="Wiebenga A."/>
            <person name="Stenlid J."/>
            <person name="Eastwood D."/>
            <person name="Grigoriev I.V."/>
            <person name="Berka R.M."/>
            <person name="Blanchette R.A."/>
            <person name="Kersten P."/>
            <person name="Martinez A.T."/>
            <person name="Vicuna R."/>
            <person name="Cullen D."/>
        </authorList>
    </citation>
    <scope>NUCLEOTIDE SEQUENCE [LARGE SCALE GENOMIC DNA]</scope>
    <source>
        <strain evidence="2 3">B</strain>
    </source>
</reference>
<dbReference type="OrthoDB" id="2754773at2759"/>
<name>M2PSF1_CERS8</name>
<keyword evidence="3" id="KW-1185">Reference proteome</keyword>
<dbReference type="HOGENOM" id="CLU_474860_0_0_1"/>
<sequence>MCDDAASIGPSPAGPDVGIVADHNRPADTTKAQDASHIRKAALAHAVRLAITSASAQEVTQYPTAAFPINTSLSSQLQIELHQRSLQQFTPHTSHHRMAQIEVEDLYAELPRLPQDDTELVATLSSQELREWSSQQTRTEQSEYALSYRFLYNSTFPINRLPTELLANIVFLWTFSGSDLTKEPSYDWMAHMGVCRHWRGIALSTALLWTKISTKIARNQFRTFVTRAGTCMIDLYLHGTVSRPHSIGSNASSEIGTVMRKVVNSRSYAERIRSLDIVLGDYTHVATFMDYWFRISMMCTNITALQLLCRDTTSKPGVDISAFPHLRSLACSAQFQMLIPPHRSAPIPLTSLTVAPSTHGQVAASLLFLYYMSYLEFLYISFPRGDDTIQEADLFSSLRSASPRDDLPSLRLLDLRGSQYALIVDALSRVRELNASISITDSCSDGDDPSAPIMQVFPSLVQACRKALAVHPGPGTLSIEETCGATYCVISGEDEQRWSVKMQFSRKSREDGNASAIIPDIVREFRHLRFKTLHIRQNDESSWREHLDWLATFAALPFIENLKVTSDKAVDALWEALGQQDGTAELTAPILTSIQCQLKHQKRSASDLENTLSLMVECLAYRKQHGAGVQSLVFEGTVESLSQATKDSHEVVRERLASLVESPSFDVLEGQ</sequence>
<feature type="region of interest" description="Disordered" evidence="1">
    <location>
        <begin position="1"/>
        <end position="33"/>
    </location>
</feature>
<proteinExistence type="predicted"/>
<dbReference type="Proteomes" id="UP000016930">
    <property type="component" value="Unassembled WGS sequence"/>
</dbReference>
<protein>
    <submittedName>
        <fullName evidence="2">Uncharacterized protein</fullName>
    </submittedName>
</protein>
<evidence type="ECO:0000313" key="3">
    <source>
        <dbReference type="Proteomes" id="UP000016930"/>
    </source>
</evidence>
<gene>
    <name evidence="2" type="ORF">CERSUDRAFT_92087</name>
</gene>
<dbReference type="Gene3D" id="1.20.1280.50">
    <property type="match status" value="1"/>
</dbReference>
<organism evidence="2 3">
    <name type="scientific">Ceriporiopsis subvermispora (strain B)</name>
    <name type="common">White-rot fungus</name>
    <name type="synonym">Gelatoporia subvermispora</name>
    <dbReference type="NCBI Taxonomy" id="914234"/>
    <lineage>
        <taxon>Eukaryota</taxon>
        <taxon>Fungi</taxon>
        <taxon>Dikarya</taxon>
        <taxon>Basidiomycota</taxon>
        <taxon>Agaricomycotina</taxon>
        <taxon>Agaricomycetes</taxon>
        <taxon>Polyporales</taxon>
        <taxon>Gelatoporiaceae</taxon>
        <taxon>Gelatoporia</taxon>
    </lineage>
</organism>
<dbReference type="AlphaFoldDB" id="M2PSF1"/>
<evidence type="ECO:0000256" key="1">
    <source>
        <dbReference type="SAM" id="MobiDB-lite"/>
    </source>
</evidence>